<dbReference type="InterPro" id="IPR036402">
    <property type="entry name" value="EF-Ts_dimer_sf"/>
</dbReference>
<dbReference type="InterPro" id="IPR018101">
    <property type="entry name" value="Transl_elong_Ts_CS"/>
</dbReference>
<dbReference type="Gene3D" id="1.10.8.10">
    <property type="entry name" value="DNA helicase RuvA subunit, C-terminal domain"/>
    <property type="match status" value="1"/>
</dbReference>
<dbReference type="InterPro" id="IPR001816">
    <property type="entry name" value="Transl_elong_EFTs/EF1B"/>
</dbReference>
<dbReference type="AlphaFoldDB" id="A0A3B1DUK1"/>
<reference evidence="5" key="1">
    <citation type="submission" date="2018-06" db="EMBL/GenBank/DDBJ databases">
        <authorList>
            <person name="Zhirakovskaya E."/>
        </authorList>
    </citation>
    <scope>NUCLEOTIDE SEQUENCE</scope>
</reference>
<evidence type="ECO:0000256" key="3">
    <source>
        <dbReference type="ARBA" id="ARBA00022917"/>
    </source>
</evidence>
<comment type="similarity">
    <text evidence="1">Belongs to the EF-Ts family.</text>
</comment>
<accession>A0A3B1DUK1</accession>
<feature type="domain" description="Translation elongation factor EFTs/EF1B dimerisation" evidence="4">
    <location>
        <begin position="72"/>
        <end position="268"/>
    </location>
</feature>
<dbReference type="Gene3D" id="1.10.286.20">
    <property type="match status" value="1"/>
</dbReference>
<dbReference type="PANTHER" id="PTHR11741">
    <property type="entry name" value="ELONGATION FACTOR TS"/>
    <property type="match status" value="1"/>
</dbReference>
<dbReference type="Pfam" id="PF00889">
    <property type="entry name" value="EF_TS"/>
    <property type="match status" value="1"/>
</dbReference>
<dbReference type="NCBIfam" id="TIGR00116">
    <property type="entry name" value="tsf"/>
    <property type="match status" value="1"/>
</dbReference>
<dbReference type="GO" id="GO:0003746">
    <property type="term" value="F:translation elongation factor activity"/>
    <property type="evidence" value="ECO:0007669"/>
    <property type="project" value="UniProtKB-KW"/>
</dbReference>
<keyword evidence="2 5" id="KW-0251">Elongation factor</keyword>
<dbReference type="FunFam" id="1.10.8.10:FF:000001">
    <property type="entry name" value="Elongation factor Ts"/>
    <property type="match status" value="1"/>
</dbReference>
<dbReference type="SUPFAM" id="SSF54713">
    <property type="entry name" value="Elongation factor Ts (EF-Ts), dimerisation domain"/>
    <property type="match status" value="2"/>
</dbReference>
<dbReference type="InterPro" id="IPR009060">
    <property type="entry name" value="UBA-like_sf"/>
</dbReference>
<proteinExistence type="inferred from homology"/>
<protein>
    <submittedName>
        <fullName evidence="5">Translation elongation factor Ts</fullName>
    </submittedName>
</protein>
<dbReference type="CDD" id="cd14275">
    <property type="entry name" value="UBA_EF-Ts"/>
    <property type="match status" value="1"/>
</dbReference>
<dbReference type="SUPFAM" id="SSF46934">
    <property type="entry name" value="UBA-like"/>
    <property type="match status" value="1"/>
</dbReference>
<dbReference type="HAMAP" id="MF_00050">
    <property type="entry name" value="EF_Ts"/>
    <property type="match status" value="1"/>
</dbReference>
<dbReference type="Gene3D" id="3.30.479.20">
    <property type="entry name" value="Elongation factor Ts, dimerisation domain"/>
    <property type="match status" value="2"/>
</dbReference>
<gene>
    <name evidence="5" type="ORF">MNBD_PLANCTO03-1587</name>
</gene>
<name>A0A3B1DUK1_9ZZZZ</name>
<organism evidence="5">
    <name type="scientific">hydrothermal vent metagenome</name>
    <dbReference type="NCBI Taxonomy" id="652676"/>
    <lineage>
        <taxon>unclassified sequences</taxon>
        <taxon>metagenomes</taxon>
        <taxon>ecological metagenomes</taxon>
    </lineage>
</organism>
<keyword evidence="3" id="KW-0648">Protein biosynthesis</keyword>
<evidence type="ECO:0000259" key="4">
    <source>
        <dbReference type="Pfam" id="PF00889"/>
    </source>
</evidence>
<evidence type="ECO:0000313" key="5">
    <source>
        <dbReference type="EMBL" id="VAX39774.1"/>
    </source>
</evidence>
<sequence length="278" mass="29836">MAAINAKDVMKLRNTTGLAMMECKKALTEAEGDFEKAENLLRLKLKGKMDSRTERVAGEGAIVIATKGDSVVMVEVRAETDFTAKNDRFAAAVQQIAEIALEGPDGCIEPTEAMTALIDDVRISTGENCSIARVCKLTNAGGSFGSYIHHDGKTAALVEVEGEASVETLRDVCMHIAAGVPTVPLGISPDDVPKEAAEKEKAFRIQQAVESGKPKEIAEKIVEGGMRKYYEEVALSLQPFVKDPSKTIAEVVGSGVTIKAFHRWMVGEETKACECCKG</sequence>
<evidence type="ECO:0000256" key="1">
    <source>
        <dbReference type="ARBA" id="ARBA00005532"/>
    </source>
</evidence>
<dbReference type="PROSITE" id="PS01126">
    <property type="entry name" value="EF_TS_1"/>
    <property type="match status" value="1"/>
</dbReference>
<dbReference type="GO" id="GO:0005737">
    <property type="term" value="C:cytoplasm"/>
    <property type="evidence" value="ECO:0007669"/>
    <property type="project" value="UniProtKB-ARBA"/>
</dbReference>
<evidence type="ECO:0000256" key="2">
    <source>
        <dbReference type="ARBA" id="ARBA00022768"/>
    </source>
</evidence>
<dbReference type="InterPro" id="IPR014039">
    <property type="entry name" value="Transl_elong_EFTs/EF1B_dimer"/>
</dbReference>
<dbReference type="FunFam" id="1.10.286.20:FF:000001">
    <property type="entry name" value="Elongation factor Ts"/>
    <property type="match status" value="1"/>
</dbReference>
<dbReference type="EMBL" id="UOGK01000285">
    <property type="protein sequence ID" value="VAX39774.1"/>
    <property type="molecule type" value="Genomic_DNA"/>
</dbReference>
<dbReference type="PANTHER" id="PTHR11741:SF0">
    <property type="entry name" value="ELONGATION FACTOR TS, MITOCHONDRIAL"/>
    <property type="match status" value="1"/>
</dbReference>